<comment type="subunit">
    <text evidence="10 11">Homooctamer. Dimer of tetramers.</text>
</comment>
<sequence>MIREQRKLDHIRYALELGDGERKTGLEDIRFLHNCLTPVEPDRVDIRTRIGNLKLPVPVMIDAITGGADRVKEINRKLAAVAGRAGVSLAVGSQYGSVREGQHADTFAVIREENPDGIFFANVSALATPEEARAAVDMIRADALEIHLNVTQELIMPEGDKQFSLIRDNLSRLQDCTNVPIIIKETGCGMAAEQIQELQAMGFSCFNIAGLGGTSFAAIEAARGRNTRYEKFASWGIPTAWSLIDAAHVAKPWDTVIASGGIRNGWQAALAIALGADAVAMSGNVLTMLMQNGEEAAVAYLQDVIADLKDIMVLTGCRTVRELQRAHLVYTGETMDFIRSRGYAPLDRRIR</sequence>
<feature type="binding site" evidence="11">
    <location>
        <begin position="6"/>
        <end position="7"/>
    </location>
    <ligand>
        <name>substrate</name>
    </ligand>
</feature>
<evidence type="ECO:0000256" key="9">
    <source>
        <dbReference type="ARBA" id="ARBA00023235"/>
    </source>
</evidence>
<dbReference type="CDD" id="cd02811">
    <property type="entry name" value="IDI-2_FMN"/>
    <property type="match status" value="1"/>
</dbReference>
<evidence type="ECO:0000256" key="2">
    <source>
        <dbReference type="ARBA" id="ARBA00022490"/>
    </source>
</evidence>
<accession>A0A1G6MDC7</accession>
<comment type="cofactor">
    <cofactor evidence="1 11">
        <name>FMN</name>
        <dbReference type="ChEBI" id="CHEBI:58210"/>
    </cofactor>
</comment>
<keyword evidence="9 11" id="KW-0413">Isomerase</keyword>
<feature type="binding site" evidence="11">
    <location>
        <begin position="261"/>
        <end position="263"/>
    </location>
    <ligand>
        <name>FMN</name>
        <dbReference type="ChEBI" id="CHEBI:58210"/>
    </ligand>
</feature>
<dbReference type="Pfam" id="PF01070">
    <property type="entry name" value="FMN_dh"/>
    <property type="match status" value="1"/>
</dbReference>
<evidence type="ECO:0000256" key="6">
    <source>
        <dbReference type="ARBA" id="ARBA00022842"/>
    </source>
</evidence>
<evidence type="ECO:0000256" key="8">
    <source>
        <dbReference type="ARBA" id="ARBA00023229"/>
    </source>
</evidence>
<dbReference type="GO" id="GO:0016491">
    <property type="term" value="F:oxidoreductase activity"/>
    <property type="evidence" value="ECO:0007669"/>
    <property type="project" value="InterPro"/>
</dbReference>
<dbReference type="InterPro" id="IPR013785">
    <property type="entry name" value="Aldolase_TIM"/>
</dbReference>
<dbReference type="GO" id="GO:0008299">
    <property type="term" value="P:isoprenoid biosynthetic process"/>
    <property type="evidence" value="ECO:0007669"/>
    <property type="project" value="UniProtKB-UniRule"/>
</dbReference>
<dbReference type="GO" id="GO:0000287">
    <property type="term" value="F:magnesium ion binding"/>
    <property type="evidence" value="ECO:0007669"/>
    <property type="project" value="UniProtKB-UniRule"/>
</dbReference>
<keyword evidence="14" id="KW-1185">Reference proteome</keyword>
<dbReference type="EC" id="5.3.3.2" evidence="11"/>
<feature type="binding site" evidence="11">
    <location>
        <position position="184"/>
    </location>
    <ligand>
        <name>FMN</name>
        <dbReference type="ChEBI" id="CHEBI:58210"/>
    </ligand>
</feature>
<evidence type="ECO:0000256" key="3">
    <source>
        <dbReference type="ARBA" id="ARBA00022630"/>
    </source>
</evidence>
<feature type="binding site" evidence="11">
    <location>
        <begin position="282"/>
        <end position="283"/>
    </location>
    <ligand>
        <name>FMN</name>
        <dbReference type="ChEBI" id="CHEBI:58210"/>
    </ligand>
</feature>
<evidence type="ECO:0000313" key="14">
    <source>
        <dbReference type="Proteomes" id="UP000198943"/>
    </source>
</evidence>
<comment type="similarity">
    <text evidence="11">Belongs to the IPP isomerase type 2 family.</text>
</comment>
<dbReference type="Proteomes" id="UP000198943">
    <property type="component" value="Unassembled WGS sequence"/>
</dbReference>
<keyword evidence="3 11" id="KW-0285">Flavoprotein</keyword>
<organism evidence="13 14">
    <name type="scientific">Succiniclasticum ruminis</name>
    <dbReference type="NCBI Taxonomy" id="40841"/>
    <lineage>
        <taxon>Bacteria</taxon>
        <taxon>Bacillati</taxon>
        <taxon>Bacillota</taxon>
        <taxon>Negativicutes</taxon>
        <taxon>Acidaminococcales</taxon>
        <taxon>Acidaminococcaceae</taxon>
        <taxon>Succiniclasticum</taxon>
    </lineage>
</organism>
<dbReference type="Gene3D" id="3.20.20.70">
    <property type="entry name" value="Aldolase class I"/>
    <property type="match status" value="1"/>
</dbReference>
<keyword evidence="5 11" id="KW-0479">Metal-binding</keyword>
<feature type="binding site" evidence="11">
    <location>
        <position position="152"/>
    </location>
    <ligand>
        <name>substrate</name>
    </ligand>
</feature>
<name>A0A1G6MDC7_9FIRM</name>
<feature type="binding site" evidence="11">
    <location>
        <position position="153"/>
    </location>
    <ligand>
        <name>Mg(2+)</name>
        <dbReference type="ChEBI" id="CHEBI:18420"/>
    </ligand>
</feature>
<dbReference type="SMART" id="SM01240">
    <property type="entry name" value="IMPDH"/>
    <property type="match status" value="1"/>
</dbReference>
<dbReference type="InterPro" id="IPR000262">
    <property type="entry name" value="FMN-dep_DH"/>
</dbReference>
<dbReference type="RefSeq" id="WP_176760470.1">
    <property type="nucleotide sequence ID" value="NZ_FMYW01000009.1"/>
</dbReference>
<proteinExistence type="inferred from homology"/>
<dbReference type="SUPFAM" id="SSF51395">
    <property type="entry name" value="FMN-linked oxidoreductases"/>
    <property type="match status" value="1"/>
</dbReference>
<reference evidence="14" key="1">
    <citation type="submission" date="2016-10" db="EMBL/GenBank/DDBJ databases">
        <authorList>
            <person name="Varghese N."/>
            <person name="Submissions S."/>
        </authorList>
    </citation>
    <scope>NUCLEOTIDE SEQUENCE [LARGE SCALE GENOMIC DNA]</scope>
    <source>
        <strain evidence="14">DSM 11005</strain>
    </source>
</reference>
<dbReference type="GO" id="GO:0010181">
    <property type="term" value="F:FMN binding"/>
    <property type="evidence" value="ECO:0007669"/>
    <property type="project" value="UniProtKB-UniRule"/>
</dbReference>
<dbReference type="PANTHER" id="PTHR43665">
    <property type="entry name" value="ISOPENTENYL-DIPHOSPHATE DELTA-ISOMERASE"/>
    <property type="match status" value="1"/>
</dbReference>
<keyword evidence="8 11" id="KW-0414">Isoprene biosynthesis</keyword>
<evidence type="ECO:0000256" key="10">
    <source>
        <dbReference type="ARBA" id="ARBA00025810"/>
    </source>
</evidence>
<feature type="domain" description="FMN-dependent dehydrogenase" evidence="12">
    <location>
        <begin position="165"/>
        <end position="328"/>
    </location>
</feature>
<keyword evidence="7 11" id="KW-0521">NADP</keyword>
<evidence type="ECO:0000256" key="11">
    <source>
        <dbReference type="HAMAP-Rule" id="MF_00354"/>
    </source>
</evidence>
<feature type="binding site" evidence="11">
    <location>
        <position position="214"/>
    </location>
    <ligand>
        <name>FMN</name>
        <dbReference type="ChEBI" id="CHEBI:58210"/>
    </ligand>
</feature>
<dbReference type="EMBL" id="FMYW01000009">
    <property type="protein sequence ID" value="SDC53451.1"/>
    <property type="molecule type" value="Genomic_DNA"/>
</dbReference>
<dbReference type="InterPro" id="IPR011179">
    <property type="entry name" value="IPdP_isomerase"/>
</dbReference>
<dbReference type="GO" id="GO:0070402">
    <property type="term" value="F:NADPH binding"/>
    <property type="evidence" value="ECO:0007669"/>
    <property type="project" value="UniProtKB-UniRule"/>
</dbReference>
<dbReference type="NCBIfam" id="TIGR02151">
    <property type="entry name" value="IPP_isom_2"/>
    <property type="match status" value="1"/>
</dbReference>
<evidence type="ECO:0000256" key="4">
    <source>
        <dbReference type="ARBA" id="ARBA00022643"/>
    </source>
</evidence>
<feature type="binding site" evidence="11">
    <location>
        <position position="122"/>
    </location>
    <ligand>
        <name>FMN</name>
        <dbReference type="ChEBI" id="CHEBI:58210"/>
    </ligand>
</feature>
<evidence type="ECO:0000256" key="1">
    <source>
        <dbReference type="ARBA" id="ARBA00001917"/>
    </source>
</evidence>
<dbReference type="PANTHER" id="PTHR43665:SF1">
    <property type="entry name" value="ISOPENTENYL-DIPHOSPHATE DELTA-ISOMERASE"/>
    <property type="match status" value="1"/>
</dbReference>
<feature type="binding site" evidence="11">
    <location>
        <position position="93"/>
    </location>
    <ligand>
        <name>FMN</name>
        <dbReference type="ChEBI" id="CHEBI:58210"/>
    </ligand>
</feature>
<keyword evidence="6 11" id="KW-0460">Magnesium</keyword>
<dbReference type="GO" id="GO:0004452">
    <property type="term" value="F:isopentenyl-diphosphate delta-isomerase activity"/>
    <property type="evidence" value="ECO:0007669"/>
    <property type="project" value="UniProtKB-UniRule"/>
</dbReference>
<evidence type="ECO:0000259" key="12">
    <source>
        <dbReference type="Pfam" id="PF01070"/>
    </source>
</evidence>
<comment type="function">
    <text evidence="11">Involved in the biosynthesis of isoprenoids. Catalyzes the 1,3-allylic rearrangement of the homoallylic substrate isopentenyl (IPP) to its allylic isomer, dimethylallyl diphosphate (DMAPP).</text>
</comment>
<evidence type="ECO:0000256" key="5">
    <source>
        <dbReference type="ARBA" id="ARBA00022723"/>
    </source>
</evidence>
<comment type="cofactor">
    <cofactor evidence="11">
        <name>Mg(2+)</name>
        <dbReference type="ChEBI" id="CHEBI:18420"/>
    </cofactor>
</comment>
<dbReference type="HAMAP" id="MF_00354">
    <property type="entry name" value="Idi_2"/>
    <property type="match status" value="1"/>
</dbReference>
<dbReference type="PIRSF" id="PIRSF003314">
    <property type="entry name" value="IPP_isomerase"/>
    <property type="match status" value="1"/>
</dbReference>
<comment type="caution">
    <text evidence="11">Lacks conserved residue(s) required for the propagation of feature annotation.</text>
</comment>
<protein>
    <recommendedName>
        <fullName evidence="11">Isopentenyl-diphosphate delta-isomerase</fullName>
        <shortName evidence="11">IPP isomerase</shortName>
        <ecNumber evidence="11">5.3.3.2</ecNumber>
    </recommendedName>
    <alternativeName>
        <fullName evidence="11">Isopentenyl diphosphate:dimethylallyl diphosphate isomerase</fullName>
    </alternativeName>
    <alternativeName>
        <fullName evidence="11">Isopentenyl pyrophosphate isomerase</fullName>
    </alternativeName>
    <alternativeName>
        <fullName evidence="11">Type 2 isopentenyl diphosphate isomerase</fullName>
        <shortName evidence="11">IDI-2</shortName>
    </alternativeName>
</protein>
<comment type="subcellular location">
    <subcellularLocation>
        <location evidence="11">Cytoplasm</location>
    </subcellularLocation>
</comment>
<evidence type="ECO:0000256" key="7">
    <source>
        <dbReference type="ARBA" id="ARBA00022857"/>
    </source>
</evidence>
<gene>
    <name evidence="11" type="primary">fni</name>
    <name evidence="13" type="ORF">SAMN04487864_10968</name>
</gene>
<evidence type="ECO:0000313" key="13">
    <source>
        <dbReference type="EMBL" id="SDC53451.1"/>
    </source>
</evidence>
<comment type="cofactor">
    <cofactor evidence="11">
        <name>NADPH</name>
        <dbReference type="ChEBI" id="CHEBI:57783"/>
    </cofactor>
</comment>
<dbReference type="AlphaFoldDB" id="A0A1G6MDC7"/>
<feature type="binding site" evidence="11">
    <location>
        <begin position="63"/>
        <end position="65"/>
    </location>
    <ligand>
        <name>FMN</name>
        <dbReference type="ChEBI" id="CHEBI:58210"/>
    </ligand>
</feature>
<keyword evidence="2 11" id="KW-0963">Cytoplasm</keyword>
<dbReference type="GO" id="GO:0005737">
    <property type="term" value="C:cytoplasm"/>
    <property type="evidence" value="ECO:0007669"/>
    <property type="project" value="UniProtKB-SubCell"/>
</dbReference>
<keyword evidence="4 11" id="KW-0288">FMN</keyword>
<comment type="catalytic activity">
    <reaction evidence="11">
        <text>isopentenyl diphosphate = dimethylallyl diphosphate</text>
        <dbReference type="Rhea" id="RHEA:23284"/>
        <dbReference type="ChEBI" id="CHEBI:57623"/>
        <dbReference type="ChEBI" id="CHEBI:128769"/>
        <dbReference type="EC" id="5.3.3.2"/>
    </reaction>
</comment>